<name>A0A975U500_9PROT</name>
<sequence>MAETSLIATTAAEGLRPLAVGGQTAIGAVWQITAHLRRARGADHAALFAEPSPDAARGTIDWYAPGVGEAVPLASLPPETRASAEARLAALFADIAAEAAALKASAREGDRLFGELLSLAVRVPDPSFIRVRGTMPVLVAWGHERGGRSVGPELLEKPTDLPPIRRPIMMPPARTLPARTAWPWLLLASLLALLLLALLLLLWRNPFGWFVLAPPACTLERSGVALLEQQRQETDRFIHLQEDLAAARRALGEARLACPPVRREAAPAPTPPTPQRNEDAERARAQGGREGHVQVILAWDDPNDLDLAVICPDGQRIYFENRRACGAELDVDMNVEGGPRGISTRPVENITWPAQPAPGRYRIEVTHYSRNPGGPVSSPFRVTIRRPGQPDQVLRGTVSPGQTVRIGEFTVP</sequence>
<feature type="compositionally biased region" description="Basic and acidic residues" evidence="1">
    <location>
        <begin position="276"/>
        <end position="287"/>
    </location>
</feature>
<evidence type="ECO:0000256" key="1">
    <source>
        <dbReference type="SAM" id="MobiDB-lite"/>
    </source>
</evidence>
<keyword evidence="2" id="KW-0812">Transmembrane</keyword>
<keyword evidence="4" id="KW-1185">Reference proteome</keyword>
<dbReference type="KEGG" id="elio:KO353_02600"/>
<keyword evidence="2" id="KW-0472">Membrane</keyword>
<evidence type="ECO:0000313" key="4">
    <source>
        <dbReference type="Proteomes" id="UP000694001"/>
    </source>
</evidence>
<evidence type="ECO:0000256" key="2">
    <source>
        <dbReference type="SAM" id="Phobius"/>
    </source>
</evidence>
<evidence type="ECO:0000313" key="3">
    <source>
        <dbReference type="EMBL" id="QXM25161.1"/>
    </source>
</evidence>
<reference evidence="3" key="1">
    <citation type="submission" date="2021-06" db="EMBL/GenBank/DDBJ databases">
        <title>Elioraea tepida, sp. nov., a moderately thermophilic aerobic anoxygenic phototrophic bacterium isolated from an alkaline siliceous hot spring mat community in Yellowstone National Park, WY, USA.</title>
        <authorList>
            <person name="Saini M.K."/>
            <person name="Yoshida S."/>
            <person name="Sebastian A."/>
            <person name="Hirose S."/>
            <person name="Hara E."/>
            <person name="Tamaki H."/>
            <person name="Soulier N.T."/>
            <person name="Albert I."/>
            <person name="Hanada S."/>
            <person name="Bryant D.A."/>
            <person name="Tank M."/>
        </authorList>
    </citation>
    <scope>NUCLEOTIDE SEQUENCE</scope>
    <source>
        <strain evidence="3">MS-P2</strain>
    </source>
</reference>
<gene>
    <name evidence="3" type="ORF">KO353_02600</name>
</gene>
<proteinExistence type="predicted"/>
<accession>A0A975U500</accession>
<protein>
    <recommendedName>
        <fullName evidence="5">DUF2135 domain-containing protein</fullName>
    </recommendedName>
</protein>
<feature type="transmembrane region" description="Helical" evidence="2">
    <location>
        <begin position="181"/>
        <end position="203"/>
    </location>
</feature>
<dbReference type="RefSeq" id="WP_218286217.1">
    <property type="nucleotide sequence ID" value="NZ_CP076448.1"/>
</dbReference>
<evidence type="ECO:0008006" key="5">
    <source>
        <dbReference type="Google" id="ProtNLM"/>
    </source>
</evidence>
<dbReference type="AlphaFoldDB" id="A0A975U500"/>
<dbReference type="EMBL" id="CP076448">
    <property type="protein sequence ID" value="QXM25161.1"/>
    <property type="molecule type" value="Genomic_DNA"/>
</dbReference>
<dbReference type="Proteomes" id="UP000694001">
    <property type="component" value="Chromosome"/>
</dbReference>
<keyword evidence="2" id="KW-1133">Transmembrane helix</keyword>
<feature type="region of interest" description="Disordered" evidence="1">
    <location>
        <begin position="261"/>
        <end position="287"/>
    </location>
</feature>
<organism evidence="3 4">
    <name type="scientific">Elioraea tepida</name>
    <dbReference type="NCBI Taxonomy" id="2843330"/>
    <lineage>
        <taxon>Bacteria</taxon>
        <taxon>Pseudomonadati</taxon>
        <taxon>Pseudomonadota</taxon>
        <taxon>Alphaproteobacteria</taxon>
        <taxon>Acetobacterales</taxon>
        <taxon>Elioraeaceae</taxon>
        <taxon>Elioraea</taxon>
    </lineage>
</organism>